<comment type="similarity">
    <text evidence="9">In the C-terminal section; belongs to the helicase family. RecG subfamily.</text>
</comment>
<evidence type="ECO:0000256" key="8">
    <source>
        <dbReference type="ARBA" id="ARBA00023204"/>
    </source>
</evidence>
<dbReference type="SMART" id="SM00487">
    <property type="entry name" value="DEXDc"/>
    <property type="match status" value="1"/>
</dbReference>
<dbReference type="Gene3D" id="3.30.2060.10">
    <property type="entry name" value="Penicillin-binding protein 1b domain"/>
    <property type="match status" value="1"/>
</dbReference>
<dbReference type="Pfam" id="PF02559">
    <property type="entry name" value="CarD_TRCF_RID"/>
    <property type="match status" value="1"/>
</dbReference>
<dbReference type="GO" id="GO:0003684">
    <property type="term" value="F:damaged DNA binding"/>
    <property type="evidence" value="ECO:0007669"/>
    <property type="project" value="InterPro"/>
</dbReference>
<dbReference type="InterPro" id="IPR037235">
    <property type="entry name" value="TRCF-like_C_D7"/>
</dbReference>
<evidence type="ECO:0000256" key="2">
    <source>
        <dbReference type="ARBA" id="ARBA00022741"/>
    </source>
</evidence>
<dbReference type="GO" id="GO:0016787">
    <property type="term" value="F:hydrolase activity"/>
    <property type="evidence" value="ECO:0007669"/>
    <property type="project" value="UniProtKB-KW"/>
</dbReference>
<evidence type="ECO:0000256" key="1">
    <source>
        <dbReference type="ARBA" id="ARBA00022490"/>
    </source>
</evidence>
<evidence type="ECO:0000256" key="9">
    <source>
        <dbReference type="HAMAP-Rule" id="MF_00969"/>
    </source>
</evidence>
<dbReference type="PROSITE" id="PS51194">
    <property type="entry name" value="HELICASE_CTER"/>
    <property type="match status" value="1"/>
</dbReference>
<keyword evidence="7 9" id="KW-0238">DNA-binding</keyword>
<dbReference type="Gene3D" id="2.40.10.170">
    <property type="match status" value="1"/>
</dbReference>
<dbReference type="SMART" id="SM01058">
    <property type="entry name" value="CarD_TRCF"/>
    <property type="match status" value="1"/>
</dbReference>
<dbReference type="SMART" id="SM00982">
    <property type="entry name" value="TRCF"/>
    <property type="match status" value="1"/>
</dbReference>
<evidence type="ECO:0000256" key="5">
    <source>
        <dbReference type="ARBA" id="ARBA00022806"/>
    </source>
</evidence>
<dbReference type="Proteomes" id="UP000321857">
    <property type="component" value="Chromosome"/>
</dbReference>
<dbReference type="KEGG" id="sxa:FMM02_01385"/>
<evidence type="ECO:0000256" key="3">
    <source>
        <dbReference type="ARBA" id="ARBA00022763"/>
    </source>
</evidence>
<dbReference type="GO" id="GO:0003678">
    <property type="term" value="F:DNA helicase activity"/>
    <property type="evidence" value="ECO:0007669"/>
    <property type="project" value="TreeGrafter"/>
</dbReference>
<proteinExistence type="inferred from homology"/>
<dbReference type="Pfam" id="PF00270">
    <property type="entry name" value="DEAD"/>
    <property type="match status" value="1"/>
</dbReference>
<dbReference type="GO" id="GO:0005524">
    <property type="term" value="F:ATP binding"/>
    <property type="evidence" value="ECO:0007669"/>
    <property type="project" value="UniProtKB-UniRule"/>
</dbReference>
<dbReference type="PANTHER" id="PTHR47964">
    <property type="entry name" value="ATP-DEPENDENT DNA HELICASE HOMOLOG RECG, CHLOROPLASTIC"/>
    <property type="match status" value="1"/>
</dbReference>
<reference evidence="12 13" key="1">
    <citation type="submission" date="2019-07" db="EMBL/GenBank/DDBJ databases">
        <title>Sphingomonas AE3 Genome sequencing and assembly.</title>
        <authorList>
            <person name="Kim H."/>
        </authorList>
    </citation>
    <scope>NUCLEOTIDE SEQUENCE [LARGE SCALE GENOMIC DNA]</scope>
    <source>
        <strain evidence="12 13">AE3</strain>
    </source>
</reference>
<keyword evidence="5" id="KW-0347">Helicase</keyword>
<comment type="similarity">
    <text evidence="9">In the N-terminal section; belongs to the UvrB family.</text>
</comment>
<dbReference type="Gene3D" id="3.40.50.300">
    <property type="entry name" value="P-loop containing nucleotide triphosphate hydrolases"/>
    <property type="match status" value="2"/>
</dbReference>
<dbReference type="PROSITE" id="PS51192">
    <property type="entry name" value="HELICASE_ATP_BIND_1"/>
    <property type="match status" value="1"/>
</dbReference>
<dbReference type="InterPro" id="IPR001650">
    <property type="entry name" value="Helicase_C-like"/>
</dbReference>
<dbReference type="SUPFAM" id="SSF143517">
    <property type="entry name" value="TRCF domain-like"/>
    <property type="match status" value="1"/>
</dbReference>
<dbReference type="InterPro" id="IPR003711">
    <property type="entry name" value="CarD-like/TRCF_RID"/>
</dbReference>
<dbReference type="HAMAP" id="MF_00969">
    <property type="entry name" value="TRCF"/>
    <property type="match status" value="1"/>
</dbReference>
<dbReference type="Pfam" id="PF03461">
    <property type="entry name" value="TRCF"/>
    <property type="match status" value="1"/>
</dbReference>
<dbReference type="Gene3D" id="3.90.1150.50">
    <property type="entry name" value="Transcription-repair-coupling factor, D7 domain"/>
    <property type="match status" value="1"/>
</dbReference>
<dbReference type="InterPro" id="IPR014001">
    <property type="entry name" value="Helicase_ATP-bd"/>
</dbReference>
<name>A0A516IPD1_9SPHN</name>
<keyword evidence="8 9" id="KW-0234">DNA repair</keyword>
<dbReference type="NCBIfam" id="TIGR00580">
    <property type="entry name" value="mfd"/>
    <property type="match status" value="1"/>
</dbReference>
<dbReference type="InterPro" id="IPR027417">
    <property type="entry name" value="P-loop_NTPase"/>
</dbReference>
<dbReference type="OrthoDB" id="9804325at2"/>
<dbReference type="SMART" id="SM00490">
    <property type="entry name" value="HELICc"/>
    <property type="match status" value="1"/>
</dbReference>
<evidence type="ECO:0000259" key="11">
    <source>
        <dbReference type="PROSITE" id="PS51194"/>
    </source>
</evidence>
<dbReference type="CDD" id="cd17991">
    <property type="entry name" value="DEXHc_TRCF"/>
    <property type="match status" value="1"/>
</dbReference>
<keyword evidence="13" id="KW-1185">Reference proteome</keyword>
<dbReference type="RefSeq" id="WP_147493191.1">
    <property type="nucleotide sequence ID" value="NZ_CP041659.1"/>
</dbReference>
<keyword evidence="4 9" id="KW-0378">Hydrolase</keyword>
<dbReference type="InterPro" id="IPR048635">
    <property type="entry name" value="MFD_D3"/>
</dbReference>
<dbReference type="Gene3D" id="3.40.50.11180">
    <property type="match status" value="1"/>
</dbReference>
<organism evidence="12 13">
    <name type="scientific">Sphingomonas xanthus</name>
    <dbReference type="NCBI Taxonomy" id="2594473"/>
    <lineage>
        <taxon>Bacteria</taxon>
        <taxon>Pseudomonadati</taxon>
        <taxon>Pseudomonadota</taxon>
        <taxon>Alphaproteobacteria</taxon>
        <taxon>Sphingomonadales</taxon>
        <taxon>Sphingomonadaceae</taxon>
        <taxon>Sphingomonas</taxon>
    </lineage>
</organism>
<dbReference type="SUPFAM" id="SSF52540">
    <property type="entry name" value="P-loop containing nucleoside triphosphate hydrolases"/>
    <property type="match status" value="4"/>
</dbReference>
<protein>
    <recommendedName>
        <fullName evidence="9">Transcription-repair-coupling factor</fullName>
        <shortName evidence="9">TRCF</shortName>
        <ecNumber evidence="9">3.6.4.-</ecNumber>
    </recommendedName>
</protein>
<dbReference type="PANTHER" id="PTHR47964:SF1">
    <property type="entry name" value="ATP-DEPENDENT DNA HELICASE HOMOLOG RECG, CHLOROPLASTIC"/>
    <property type="match status" value="1"/>
</dbReference>
<dbReference type="EMBL" id="CP041659">
    <property type="protein sequence ID" value="QDP18729.1"/>
    <property type="molecule type" value="Genomic_DNA"/>
</dbReference>
<dbReference type="Pfam" id="PF17757">
    <property type="entry name" value="UvrB_inter"/>
    <property type="match status" value="1"/>
</dbReference>
<dbReference type="EC" id="3.6.4.-" evidence="9"/>
<evidence type="ECO:0000313" key="12">
    <source>
        <dbReference type="EMBL" id="QDP18729.1"/>
    </source>
</evidence>
<dbReference type="InterPro" id="IPR005118">
    <property type="entry name" value="TRCF_C"/>
</dbReference>
<gene>
    <name evidence="9 12" type="primary">mfd</name>
    <name evidence="12" type="ORF">FMM02_01385</name>
</gene>
<dbReference type="InterPro" id="IPR041471">
    <property type="entry name" value="UvrB_inter"/>
</dbReference>
<comment type="function">
    <text evidence="9">Couples transcription and DNA repair by recognizing RNA polymerase (RNAP) stalled at DNA lesions. Mediates ATP-dependent release of RNAP and its truncated transcript from the DNA, and recruitment of nucleotide excision repair machinery to the damaged site.</text>
</comment>
<dbReference type="InterPro" id="IPR036101">
    <property type="entry name" value="CarD-like/TRCF_RID_sf"/>
</dbReference>
<dbReference type="SUPFAM" id="SSF141259">
    <property type="entry name" value="CarD-like"/>
    <property type="match status" value="1"/>
</dbReference>
<dbReference type="GO" id="GO:0000716">
    <property type="term" value="P:transcription-coupled nucleotide-excision repair, DNA damage recognition"/>
    <property type="evidence" value="ECO:0007669"/>
    <property type="project" value="UniProtKB-UniRule"/>
</dbReference>
<keyword evidence="3 9" id="KW-0227">DNA damage</keyword>
<sequence length="1164" mass="128457">MTESIPRILGSSAPLTLAGVPSGFLPWLAADLCRAAHGIGTGRRAVIIAADEAAMRALSETVPVFAPDVEVLNFPAWDCLPYDRASPALRVMAERLATLHRLQAPPKAPQLLVATANAVTQRVLSPFRIRQLTRRLAEGERIERDRLVDLLMANGYQRTDAVHDAGEFAVRGSIVDLFPAGQSEALRIDFFGDEIETMRRFDPSDQRSVGSAEAFMLMPASEALLDEDTIKRFRGRYREQFGANATGDPLYQAISEGRRLAGMEHWLPLFEDKLTTLFDHLGENDVVLRDANSDSALEARHEAIADYFANRERAMSSDVGSYRPLAPSALYLSSKEWRADVAQRPVHQTTAFSQPESDRVIDFQVEGPRDFAPERAQNANVYDAVSAHVAKLRKSQRKVILASYSAGARERLAGLLEDHGLTRLSQVRTWQEALGSKQDAALIVLPLDHGFTAPNVAVLTEQDMLGDRLVRRKKRRKSADAFLAELAALTPGDLVVHMEHGIGRYEGLTSVMVGTAPHDCVALSYAGGDRLYVPVENIEVLSRYGSGEGASLDRLGGEAWQRRRSRMKERIREIAGELIKTAALRATRPGQVAAADSSLPEFVDRFPYEETDDQDRAIAEVLEDLESGKPMDRLVCGDVGFGKTEVALRAAFVVAMAGFQVAVVAPTTLLARQHHRNFVERFRGFPIQIGRLSRLVPAAEASATKQGLEAGKVDIVIGTHALLGKTLKFKKLGLVIVDEEQHFGVAHKERLKALKQDVHVLTLTATPIPRTLQMAMSGLRELSVIQTPPVDRLAVRTYVAPWDPVVVREALLREHYRGGQSFMVAPRIADLPDLEQWLREEVPEVKAVTAHGQMSPSEVEERMSAFYDKKYDVLLSTTIVESGLDIPSANTLIVHRADRFGLAQLYQLRGRVGRSKTRAYAYLTTQPDRGLTEGADKRLQVLVNLDSLGAGFQLASHDLDIRGAGNLLGDEQSGHIKEVGFELYQSMLEDAILELKSGKADRREDFMPQINVEAAILIPENYVPDLDLRMGLYRRLGELDDRQDVESFGAELIDRFGKLPQETKNLLQIVETKINCKKACIAKLDVGAKGAVITFAEGGFPDLPGLLTYVERLKGAAKLRPDSKLVISREWPGGEARLNGALQISRGLMRVLAANEAKRELETA</sequence>
<dbReference type="InterPro" id="IPR047112">
    <property type="entry name" value="RecG/Mfd"/>
</dbReference>
<feature type="domain" description="Helicase C-terminal" evidence="11">
    <location>
        <begin position="806"/>
        <end position="960"/>
    </location>
</feature>
<keyword evidence="2 9" id="KW-0547">Nucleotide-binding</keyword>
<dbReference type="AlphaFoldDB" id="A0A516IPD1"/>
<evidence type="ECO:0000256" key="6">
    <source>
        <dbReference type="ARBA" id="ARBA00022840"/>
    </source>
</evidence>
<dbReference type="InterPro" id="IPR004576">
    <property type="entry name" value="Mfd"/>
</dbReference>
<keyword evidence="1 9" id="KW-0963">Cytoplasm</keyword>
<keyword evidence="6 9" id="KW-0067">ATP-binding</keyword>
<dbReference type="Gene3D" id="3.40.50.11140">
    <property type="match status" value="1"/>
</dbReference>
<feature type="domain" description="Helicase ATP-binding" evidence="10">
    <location>
        <begin position="624"/>
        <end position="785"/>
    </location>
</feature>
<dbReference type="Pfam" id="PF00271">
    <property type="entry name" value="Helicase_C"/>
    <property type="match status" value="1"/>
</dbReference>
<accession>A0A516IPD1</accession>
<evidence type="ECO:0000259" key="10">
    <source>
        <dbReference type="PROSITE" id="PS51192"/>
    </source>
</evidence>
<evidence type="ECO:0000313" key="13">
    <source>
        <dbReference type="Proteomes" id="UP000321857"/>
    </source>
</evidence>
<comment type="subcellular location">
    <subcellularLocation>
        <location evidence="9">Cytoplasm</location>
    </subcellularLocation>
</comment>
<evidence type="ECO:0000256" key="7">
    <source>
        <dbReference type="ARBA" id="ARBA00023125"/>
    </source>
</evidence>
<dbReference type="InterPro" id="IPR011545">
    <property type="entry name" value="DEAD/DEAH_box_helicase_dom"/>
</dbReference>
<dbReference type="Pfam" id="PF21132">
    <property type="entry name" value="MFD_D3"/>
    <property type="match status" value="1"/>
</dbReference>
<evidence type="ECO:0000256" key="4">
    <source>
        <dbReference type="ARBA" id="ARBA00022801"/>
    </source>
</evidence>
<dbReference type="GO" id="GO:0005737">
    <property type="term" value="C:cytoplasm"/>
    <property type="evidence" value="ECO:0007669"/>
    <property type="project" value="UniProtKB-SubCell"/>
</dbReference>
<dbReference type="GO" id="GO:0006355">
    <property type="term" value="P:regulation of DNA-templated transcription"/>
    <property type="evidence" value="ECO:0007669"/>
    <property type="project" value="UniProtKB-UniRule"/>
</dbReference>